<name>A0A2U1JG32_9FLAO</name>
<dbReference type="EMBL" id="QCZI01000024">
    <property type="protein sequence ID" value="PWA03959.1"/>
    <property type="molecule type" value="Genomic_DNA"/>
</dbReference>
<keyword evidence="2" id="KW-1185">Reference proteome</keyword>
<dbReference type="AlphaFoldDB" id="A0A2U1JG32"/>
<proteinExistence type="predicted"/>
<comment type="caution">
    <text evidence="1">The sequence shown here is derived from an EMBL/GenBank/DDBJ whole genome shotgun (WGS) entry which is preliminary data.</text>
</comment>
<accession>A0A2U1JG32</accession>
<evidence type="ECO:0000313" key="1">
    <source>
        <dbReference type="EMBL" id="PWA03959.1"/>
    </source>
</evidence>
<sequence length="81" mass="9299">MNKSFLVKKTPSFVVDLEIHSSSQKTIAMKKGNKLKKPIQFNRAGLLFLGNERRVLYSIAKKGCYFTRSFKGLIYLKKSIN</sequence>
<protein>
    <submittedName>
        <fullName evidence="1">Uncharacterized protein</fullName>
    </submittedName>
</protein>
<reference evidence="1 2" key="1">
    <citation type="submission" date="2018-04" db="EMBL/GenBank/DDBJ databases">
        <title>Flavobacterium sp. nov., isolated from glacier ice.</title>
        <authorList>
            <person name="Liu Q."/>
            <person name="Xin Y.-H."/>
        </authorList>
    </citation>
    <scope>NUCLEOTIDE SEQUENCE [LARGE SCALE GENOMIC DNA]</scope>
    <source>
        <strain evidence="1 2">RB1R5</strain>
    </source>
</reference>
<dbReference type="Proteomes" id="UP000245449">
    <property type="component" value="Unassembled WGS sequence"/>
</dbReference>
<evidence type="ECO:0000313" key="2">
    <source>
        <dbReference type="Proteomes" id="UP000245449"/>
    </source>
</evidence>
<gene>
    <name evidence="1" type="ORF">DB895_13535</name>
</gene>
<organism evidence="1 2">
    <name type="scientific">Flavobacterium psychrotolerans</name>
    <dbReference type="NCBI Taxonomy" id="2169410"/>
    <lineage>
        <taxon>Bacteria</taxon>
        <taxon>Pseudomonadati</taxon>
        <taxon>Bacteroidota</taxon>
        <taxon>Flavobacteriia</taxon>
        <taxon>Flavobacteriales</taxon>
        <taxon>Flavobacteriaceae</taxon>
        <taxon>Flavobacterium</taxon>
    </lineage>
</organism>